<name>A0ABN6VZF2_9BACT</name>
<dbReference type="Gene3D" id="3.40.190.10">
    <property type="entry name" value="Periplasmic binding protein-like II"/>
    <property type="match status" value="2"/>
</dbReference>
<protein>
    <recommendedName>
        <fullName evidence="4">ABC transporter substrate-binding protein</fullName>
    </recommendedName>
</protein>
<sequence length="404" mass="44812">MSCAVLDLSIAELVRRYPASRQLLAGHGITQFDDPETLATYGGLLKVRTLLKAQRIDEGAFCARLAAESTVVDGEPVPAVSTVPNLFALLPCPLKVPIEEAFAAFLQRLPADRRERLTFFIEGNANHQLDYADYADHFERLDEIPDIVITPGFNSFFHPHFVERFIRVGRFTSVSGYAGDRHLAPLGVIDPAGHYTMLAMNLLVPVVDRFRLGSRPVPRCWADLLDPQYRASIAIRGNSDGTFCETLLLAILKEFGPTGLEQLGRNVSYGWHPSQMAKTAGNGREEGPAISIMPLFFTTTIKNREQVEIVWPADGALVSPVTMLIKAEKRSELREVVDFLAGPEVARICAGALFPAVHPEVDNRLPDNATFKWIGWDYVTGHDLKTLIAQANEAFRRGFRRSAE</sequence>
<dbReference type="SUPFAM" id="SSF53850">
    <property type="entry name" value="Periplasmic binding protein-like II"/>
    <property type="match status" value="1"/>
</dbReference>
<gene>
    <name evidence="2" type="ORF">GURASL_37540</name>
</gene>
<dbReference type="InterPro" id="IPR038062">
    <property type="entry name" value="ScdA-like_N_sf"/>
</dbReference>
<accession>A0ABN6VZF2</accession>
<reference evidence="2 3" key="1">
    <citation type="submission" date="2022-12" db="EMBL/GenBank/DDBJ databases">
        <title>Polyphasic characterization of Geotalea uranireducens NIT-SL11 newly isolated from a complex of sewage sludge and microbially reduced graphene oxide.</title>
        <authorList>
            <person name="Xie L."/>
            <person name="Yoshida N."/>
            <person name="Meng L."/>
        </authorList>
    </citation>
    <scope>NUCLEOTIDE SEQUENCE [LARGE SCALE GENOMIC DNA]</scope>
    <source>
        <strain evidence="2 3">NIT-SL11</strain>
    </source>
</reference>
<evidence type="ECO:0008006" key="4">
    <source>
        <dbReference type="Google" id="ProtNLM"/>
    </source>
</evidence>
<proteinExistence type="predicted"/>
<dbReference type="Pfam" id="PF13343">
    <property type="entry name" value="SBP_bac_6"/>
    <property type="match status" value="1"/>
</dbReference>
<keyword evidence="1" id="KW-0732">Signal</keyword>
<dbReference type="EMBL" id="AP027151">
    <property type="protein sequence ID" value="BDV44831.1"/>
    <property type="molecule type" value="Genomic_DNA"/>
</dbReference>
<evidence type="ECO:0000313" key="2">
    <source>
        <dbReference type="EMBL" id="BDV44831.1"/>
    </source>
</evidence>
<dbReference type="Proteomes" id="UP001317705">
    <property type="component" value="Chromosome"/>
</dbReference>
<dbReference type="PANTHER" id="PTHR30006:SF2">
    <property type="entry name" value="ABC TRANSPORTER SUBSTRATE-BINDING PROTEIN"/>
    <property type="match status" value="1"/>
</dbReference>
<dbReference type="PANTHER" id="PTHR30006">
    <property type="entry name" value="THIAMINE-BINDING PERIPLASMIC PROTEIN-RELATED"/>
    <property type="match status" value="1"/>
</dbReference>
<keyword evidence="3" id="KW-1185">Reference proteome</keyword>
<organism evidence="2 3">
    <name type="scientific">Geotalea uraniireducens</name>
    <dbReference type="NCBI Taxonomy" id="351604"/>
    <lineage>
        <taxon>Bacteria</taxon>
        <taxon>Pseudomonadati</taxon>
        <taxon>Thermodesulfobacteriota</taxon>
        <taxon>Desulfuromonadia</taxon>
        <taxon>Geobacterales</taxon>
        <taxon>Geobacteraceae</taxon>
        <taxon>Geotalea</taxon>
    </lineage>
</organism>
<evidence type="ECO:0000313" key="3">
    <source>
        <dbReference type="Proteomes" id="UP001317705"/>
    </source>
</evidence>
<evidence type="ECO:0000256" key="1">
    <source>
        <dbReference type="ARBA" id="ARBA00022729"/>
    </source>
</evidence>
<dbReference type="RefSeq" id="WP_282000919.1">
    <property type="nucleotide sequence ID" value="NZ_AP027151.1"/>
</dbReference>
<dbReference type="SUPFAM" id="SSF140683">
    <property type="entry name" value="SP0561-like"/>
    <property type="match status" value="1"/>
</dbReference>